<dbReference type="GO" id="GO:0006508">
    <property type="term" value="P:proteolysis"/>
    <property type="evidence" value="ECO:0007669"/>
    <property type="project" value="UniProtKB-KW"/>
</dbReference>
<dbReference type="PROSITE" id="PS50600">
    <property type="entry name" value="ULP_PROTEASE"/>
    <property type="match status" value="1"/>
</dbReference>
<evidence type="ECO:0000259" key="11">
    <source>
        <dbReference type="PROSITE" id="PS50600"/>
    </source>
</evidence>
<dbReference type="GO" id="GO:0008234">
    <property type="term" value="F:cysteine-type peptidase activity"/>
    <property type="evidence" value="ECO:0007669"/>
    <property type="project" value="InterPro"/>
</dbReference>
<dbReference type="Gene3D" id="2.170.8.10">
    <property type="entry name" value="Phosphoenolpyruvate Carboxykinase, domain 2"/>
    <property type="match status" value="1"/>
</dbReference>
<evidence type="ECO:0000256" key="1">
    <source>
        <dbReference type="ARBA" id="ARBA00005234"/>
    </source>
</evidence>
<keyword evidence="9" id="KW-0520">NAD</keyword>
<dbReference type="InterPro" id="IPR017438">
    <property type="entry name" value="ATP-NAD_kinase_N"/>
</dbReference>
<evidence type="ECO:0000256" key="2">
    <source>
        <dbReference type="ARBA" id="ARBA00010995"/>
    </source>
</evidence>
<comment type="similarity">
    <text evidence="2">Belongs to the NAD kinase family.</text>
</comment>
<evidence type="ECO:0000256" key="9">
    <source>
        <dbReference type="ARBA" id="ARBA00023027"/>
    </source>
</evidence>
<dbReference type="InterPro" id="IPR016064">
    <property type="entry name" value="NAD/diacylglycerol_kinase_sf"/>
</dbReference>
<evidence type="ECO:0000256" key="3">
    <source>
        <dbReference type="ARBA" id="ARBA00012120"/>
    </source>
</evidence>
<feature type="compositionally biased region" description="Low complexity" evidence="10">
    <location>
        <begin position="526"/>
        <end position="547"/>
    </location>
</feature>
<feature type="region of interest" description="Disordered" evidence="10">
    <location>
        <begin position="1"/>
        <end position="20"/>
    </location>
</feature>
<evidence type="ECO:0000256" key="6">
    <source>
        <dbReference type="ARBA" id="ARBA00022777"/>
    </source>
</evidence>
<dbReference type="InterPro" id="IPR002504">
    <property type="entry name" value="NADK"/>
</dbReference>
<evidence type="ECO:0000256" key="5">
    <source>
        <dbReference type="ARBA" id="ARBA00022679"/>
    </source>
</evidence>
<keyword evidence="7" id="KW-0378">Hydrolase</keyword>
<feature type="compositionally biased region" description="Polar residues" evidence="10">
    <location>
        <begin position="8"/>
        <end position="19"/>
    </location>
</feature>
<dbReference type="PANTHER" id="PTHR13158">
    <property type="match status" value="1"/>
</dbReference>
<evidence type="ECO:0000256" key="10">
    <source>
        <dbReference type="SAM" id="MobiDB-lite"/>
    </source>
</evidence>
<dbReference type="Proteomes" id="UP000887574">
    <property type="component" value="Unplaced"/>
</dbReference>
<dbReference type="InterPro" id="IPR038765">
    <property type="entry name" value="Papain-like_cys_pep_sf"/>
</dbReference>
<keyword evidence="5" id="KW-0808">Transferase</keyword>
<dbReference type="InterPro" id="IPR003653">
    <property type="entry name" value="Peptidase_C48_C"/>
</dbReference>
<feature type="region of interest" description="Disordered" evidence="10">
    <location>
        <begin position="524"/>
        <end position="571"/>
    </location>
</feature>
<dbReference type="InterPro" id="IPR035077">
    <property type="entry name" value="PEP_carboxykinase_GTP_C"/>
</dbReference>
<dbReference type="SUPFAM" id="SSF53795">
    <property type="entry name" value="PEP carboxykinase-like"/>
    <property type="match status" value="1"/>
</dbReference>
<dbReference type="SUPFAM" id="SSF111331">
    <property type="entry name" value="NAD kinase/diacylglycerol kinase-like"/>
    <property type="match status" value="1"/>
</dbReference>
<dbReference type="PANTHER" id="PTHR13158:SF4">
    <property type="entry name" value="NAD(+) KINASE"/>
    <property type="match status" value="1"/>
</dbReference>
<dbReference type="Pfam" id="PF01513">
    <property type="entry name" value="NAD_kinase"/>
    <property type="match status" value="1"/>
</dbReference>
<dbReference type="InterPro" id="IPR017437">
    <property type="entry name" value="ATP-NAD_kinase_PpnK-typ_C"/>
</dbReference>
<dbReference type="Gene3D" id="3.40.50.10330">
    <property type="entry name" value="Probable inorganic polyphosphate/atp-NAD kinase, domain 1"/>
    <property type="match status" value="1"/>
</dbReference>
<feature type="region of interest" description="Disordered" evidence="10">
    <location>
        <begin position="112"/>
        <end position="144"/>
    </location>
</feature>
<dbReference type="AlphaFoldDB" id="A0A915D3F9"/>
<dbReference type="EC" id="2.7.1.23" evidence="3"/>
<dbReference type="Gene3D" id="2.60.200.30">
    <property type="entry name" value="Probable inorganic polyphosphate/atp-NAD kinase, domain 2"/>
    <property type="match status" value="1"/>
</dbReference>
<dbReference type="GO" id="GO:0005739">
    <property type="term" value="C:mitochondrion"/>
    <property type="evidence" value="ECO:0007669"/>
    <property type="project" value="TreeGrafter"/>
</dbReference>
<dbReference type="Pfam" id="PF00821">
    <property type="entry name" value="PEPCK_GTP"/>
    <property type="match status" value="1"/>
</dbReference>
<dbReference type="GO" id="GO:0003951">
    <property type="term" value="F:NAD+ kinase activity"/>
    <property type="evidence" value="ECO:0007669"/>
    <property type="project" value="UniProtKB-EC"/>
</dbReference>
<keyword evidence="4" id="KW-0645">Protease</keyword>
<sequence>MTDDLRKLQQNTSSDNNKIAHSGARFDVRCKQVPNIHPLWENSKGVPLSAIVFGCRRSDGLPLVVESLSWKHGGFMAVSLRSESTNKDRVLTNDPMGMRPIKRKLVGLRTKKAERAAKNRKRRATDPVPVKEKKPKKESRKSTATLDLTELSGETLNIIRGLELKEDKVLVNRFGIQLRQRDLDKLEPGQCLNDDIINYYLQLVAERSSGKAFALSSLLYTQLADKGTSSVTKWTKDVDLFSFDVLLLPIHLPGHWTLAVVLNKHKRIDYYDSMGGNGAKHMEQDILAQIDQTHKAQPQSYQFSISLVTSAASRRLWSGGDSPRRALHMGPILDSSASNMGDTKLRNSFDAISLGEADNNCETEAMDHRFRNHFPPIFKPKKVVVVSKSSMLEYELARFESRSKKACSGIEDQRFLKELIKRHANIEELKRRHTQQSAYVKAICDELRSHDIEFRVVNRHNYTHDLVDWSDLVISAGGDGTFLTAAKKVRTVPVIGINTDPVGSEFLNNEFKWAHRQRIRVTIVKPSDSNPASPASSSTSSSSSSSPVDNHEDVGEQEQANTAREFKFSSDDEYSDADVNIEPRLALNEVFMGESHAARVSYYEVQLDDGPLMKQKSSGLTICTGTGSTSWHYNINRLTEQNLKEVLEVINHMGFDLDREVDNHVIEEICKRYNQKLVFEPEAQKMAFSIRDPVFNATFPKTASRGFANKIRLKSSGRGAGRVVLLDEVHSEWQGQQNRYWEGH</sequence>
<dbReference type="GO" id="GO:0004611">
    <property type="term" value="F:phosphoenolpyruvate carboxykinase activity"/>
    <property type="evidence" value="ECO:0007669"/>
    <property type="project" value="InterPro"/>
</dbReference>
<dbReference type="GO" id="GO:0019674">
    <property type="term" value="P:NAD+ metabolic process"/>
    <property type="evidence" value="ECO:0007669"/>
    <property type="project" value="InterPro"/>
</dbReference>
<name>A0A915D3F9_9BILA</name>
<evidence type="ECO:0000256" key="8">
    <source>
        <dbReference type="ARBA" id="ARBA00022857"/>
    </source>
</evidence>
<organism evidence="12 13">
    <name type="scientific">Ditylenchus dipsaci</name>
    <dbReference type="NCBI Taxonomy" id="166011"/>
    <lineage>
        <taxon>Eukaryota</taxon>
        <taxon>Metazoa</taxon>
        <taxon>Ecdysozoa</taxon>
        <taxon>Nematoda</taxon>
        <taxon>Chromadorea</taxon>
        <taxon>Rhabditida</taxon>
        <taxon>Tylenchina</taxon>
        <taxon>Tylenchomorpha</taxon>
        <taxon>Sphaerularioidea</taxon>
        <taxon>Anguinidae</taxon>
        <taxon>Anguininae</taxon>
        <taxon>Ditylenchus</taxon>
    </lineage>
</organism>
<dbReference type="WBParaSite" id="jg15006">
    <property type="protein sequence ID" value="jg15006"/>
    <property type="gene ID" value="jg15006"/>
</dbReference>
<keyword evidence="8" id="KW-0521">NADP</keyword>
<accession>A0A915D3F9</accession>
<evidence type="ECO:0000256" key="7">
    <source>
        <dbReference type="ARBA" id="ARBA00022801"/>
    </source>
</evidence>
<dbReference type="GO" id="GO:0017076">
    <property type="term" value="F:purine nucleotide binding"/>
    <property type="evidence" value="ECO:0007669"/>
    <property type="project" value="InterPro"/>
</dbReference>
<dbReference type="SUPFAM" id="SSF54001">
    <property type="entry name" value="Cysteine proteinases"/>
    <property type="match status" value="1"/>
</dbReference>
<dbReference type="Pfam" id="PF02902">
    <property type="entry name" value="Peptidase_C48"/>
    <property type="match status" value="1"/>
</dbReference>
<dbReference type="Gene3D" id="3.40.395.10">
    <property type="entry name" value="Adenoviral Proteinase, Chain A"/>
    <property type="match status" value="1"/>
</dbReference>
<protein>
    <recommendedName>
        <fullName evidence="3">NAD(+) kinase</fullName>
        <ecNumber evidence="3">2.7.1.23</ecNumber>
    </recommendedName>
</protein>
<dbReference type="GO" id="GO:0006094">
    <property type="term" value="P:gluconeogenesis"/>
    <property type="evidence" value="ECO:0007669"/>
    <property type="project" value="InterPro"/>
</dbReference>
<keyword evidence="6" id="KW-0418">Kinase</keyword>
<comment type="similarity">
    <text evidence="1">Belongs to the peptidase C48 family.</text>
</comment>
<reference evidence="13" key="1">
    <citation type="submission" date="2022-11" db="UniProtKB">
        <authorList>
            <consortium name="WormBaseParasite"/>
        </authorList>
    </citation>
    <scope>IDENTIFICATION</scope>
</reference>
<keyword evidence="12" id="KW-1185">Reference proteome</keyword>
<dbReference type="GO" id="GO:0006741">
    <property type="term" value="P:NADP+ biosynthetic process"/>
    <property type="evidence" value="ECO:0007669"/>
    <property type="project" value="InterPro"/>
</dbReference>
<dbReference type="Gene3D" id="3.90.228.20">
    <property type="match status" value="1"/>
</dbReference>
<proteinExistence type="inferred from homology"/>
<dbReference type="InterPro" id="IPR013035">
    <property type="entry name" value="PEP_carboxykinase_C"/>
</dbReference>
<evidence type="ECO:0000313" key="13">
    <source>
        <dbReference type="WBParaSite" id="jg15006"/>
    </source>
</evidence>
<feature type="domain" description="Ubiquitin-like protease family profile" evidence="11">
    <location>
        <begin position="176"/>
        <end position="419"/>
    </location>
</feature>
<evidence type="ECO:0000256" key="4">
    <source>
        <dbReference type="ARBA" id="ARBA00022670"/>
    </source>
</evidence>
<evidence type="ECO:0000313" key="12">
    <source>
        <dbReference type="Proteomes" id="UP000887574"/>
    </source>
</evidence>